<evidence type="ECO:0000256" key="9">
    <source>
        <dbReference type="HAMAP-Rule" id="MF_00232"/>
    </source>
</evidence>
<dbReference type="InterPro" id="IPR004458">
    <property type="entry name" value="TIF2_bsu_arc"/>
</dbReference>
<proteinExistence type="inferred from homology"/>
<evidence type="ECO:0000256" key="8">
    <source>
        <dbReference type="ARBA" id="ARBA00032408"/>
    </source>
</evidence>
<dbReference type="Pfam" id="PF01873">
    <property type="entry name" value="eIF-5_eIF-2B"/>
    <property type="match status" value="1"/>
</dbReference>
<feature type="region of interest" description="Disordered" evidence="10">
    <location>
        <begin position="1"/>
        <end position="22"/>
    </location>
</feature>
<feature type="domain" description="Translation initiation factor IF2/IF5" evidence="11">
    <location>
        <begin position="21"/>
        <end position="129"/>
    </location>
</feature>
<dbReference type="InterPro" id="IPR045196">
    <property type="entry name" value="IF2/IF5"/>
</dbReference>
<dbReference type="AlphaFoldDB" id="A0ABD5R868"/>
<comment type="function">
    <text evidence="1 9">eIF-2 functions in the early steps of protein synthesis by forming a ternary complex with GTP and initiator tRNA.</text>
</comment>
<accession>A0ABD5R868</accession>
<protein>
    <recommendedName>
        <fullName evidence="4 9">Translation initiation factor 2 subunit beta</fullName>
    </recommendedName>
    <alternativeName>
        <fullName evidence="7 9">aIF2-beta</fullName>
    </alternativeName>
    <alternativeName>
        <fullName evidence="8 9">eIF-2-beta</fullName>
    </alternativeName>
</protein>
<dbReference type="SUPFAM" id="SSF75689">
    <property type="entry name" value="Zinc-binding domain of translation initiation factor 2 beta"/>
    <property type="match status" value="1"/>
</dbReference>
<dbReference type="InterPro" id="IPR016189">
    <property type="entry name" value="Transl_init_fac_IF2/IF5_N"/>
</dbReference>
<dbReference type="Proteomes" id="UP001596201">
    <property type="component" value="Unassembled WGS sequence"/>
</dbReference>
<evidence type="ECO:0000256" key="4">
    <source>
        <dbReference type="ARBA" id="ARBA00022314"/>
    </source>
</evidence>
<dbReference type="InterPro" id="IPR002735">
    <property type="entry name" value="Transl_init_fac_IF2/IF5_dom"/>
</dbReference>
<comment type="subunit">
    <text evidence="3 9">Heterotrimer composed of an alpha, a beta and a gamma chain.</text>
</comment>
<evidence type="ECO:0000256" key="2">
    <source>
        <dbReference type="ARBA" id="ARBA00010397"/>
    </source>
</evidence>
<comment type="caution">
    <text evidence="12">The sequence shown here is derived from an EMBL/GenBank/DDBJ whole genome shotgun (WGS) entry which is preliminary data.</text>
</comment>
<reference evidence="12 13" key="1">
    <citation type="journal article" date="2019" name="Int. J. Syst. Evol. Microbiol.">
        <title>The Global Catalogue of Microorganisms (GCM) 10K type strain sequencing project: providing services to taxonomists for standard genome sequencing and annotation.</title>
        <authorList>
            <consortium name="The Broad Institute Genomics Platform"/>
            <consortium name="The Broad Institute Genome Sequencing Center for Infectious Disease"/>
            <person name="Wu L."/>
            <person name="Ma J."/>
        </authorList>
    </citation>
    <scope>NUCLEOTIDE SEQUENCE [LARGE SCALE GENOMIC DNA]</scope>
    <source>
        <strain evidence="12 13">CGMCC 1.12237</strain>
    </source>
</reference>
<gene>
    <name evidence="9" type="primary">eif2b</name>
    <name evidence="12" type="ORF">ACFPJ5_03195</name>
</gene>
<evidence type="ECO:0000313" key="12">
    <source>
        <dbReference type="EMBL" id="MFC5365928.1"/>
    </source>
</evidence>
<dbReference type="NCBIfam" id="NF003067">
    <property type="entry name" value="PRK03988.1"/>
    <property type="match status" value="1"/>
</dbReference>
<evidence type="ECO:0000256" key="7">
    <source>
        <dbReference type="ARBA" id="ARBA00031466"/>
    </source>
</evidence>
<evidence type="ECO:0000256" key="3">
    <source>
        <dbReference type="ARBA" id="ARBA00011243"/>
    </source>
</evidence>
<evidence type="ECO:0000256" key="5">
    <source>
        <dbReference type="ARBA" id="ARBA00022540"/>
    </source>
</evidence>
<name>A0ABD5R868_9EURY</name>
<dbReference type="SUPFAM" id="SSF100966">
    <property type="entry name" value="Translation initiation factor 2 beta, aIF2beta, N-terminal domain"/>
    <property type="match status" value="1"/>
</dbReference>
<comment type="similarity">
    <text evidence="2 9">Belongs to the eIF-2-beta/eIF-5 family.</text>
</comment>
<keyword evidence="5 9" id="KW-0396">Initiation factor</keyword>
<sequence length="135" mass="15020">MDYDDQLDRAISETPDIEETGSRFEVPDPEIRAEGNVTVYENFQATVDRLDRDEQHVMKFLQNELGTSAHIDESGRARFTGDFKQSRVAAAIEEYTDAFVVCPECGLPDTRLQDEQGATVLKCTACGALSPTGRE</sequence>
<dbReference type="RefSeq" id="WP_227228736.1">
    <property type="nucleotide sequence ID" value="NZ_JAJCVJ010000001.1"/>
</dbReference>
<dbReference type="EMBL" id="JBHSKX010000001">
    <property type="protein sequence ID" value="MFC5365928.1"/>
    <property type="molecule type" value="Genomic_DNA"/>
</dbReference>
<dbReference type="PANTHER" id="PTHR23001:SF3">
    <property type="entry name" value="EUKARYOTIC TRANSLATION INITIATION FACTOR 2 SUBUNIT 2"/>
    <property type="match status" value="1"/>
</dbReference>
<feature type="compositionally biased region" description="Basic and acidic residues" evidence="10">
    <location>
        <begin position="1"/>
        <end position="11"/>
    </location>
</feature>
<evidence type="ECO:0000256" key="10">
    <source>
        <dbReference type="SAM" id="MobiDB-lite"/>
    </source>
</evidence>
<dbReference type="Gene3D" id="3.30.30.170">
    <property type="match status" value="1"/>
</dbReference>
<evidence type="ECO:0000256" key="1">
    <source>
        <dbReference type="ARBA" id="ARBA00003323"/>
    </source>
</evidence>
<dbReference type="HAMAP" id="MF_00232">
    <property type="entry name" value="eIF_2_beta"/>
    <property type="match status" value="1"/>
</dbReference>
<keyword evidence="13" id="KW-1185">Reference proteome</keyword>
<dbReference type="GO" id="GO:0003743">
    <property type="term" value="F:translation initiation factor activity"/>
    <property type="evidence" value="ECO:0007669"/>
    <property type="project" value="UniProtKB-UniRule"/>
</dbReference>
<dbReference type="SMART" id="SM00653">
    <property type="entry name" value="eIF2B_5"/>
    <property type="match status" value="1"/>
</dbReference>
<organism evidence="12 13">
    <name type="scientific">Salinirubrum litoreum</name>
    <dbReference type="NCBI Taxonomy" id="1126234"/>
    <lineage>
        <taxon>Archaea</taxon>
        <taxon>Methanobacteriati</taxon>
        <taxon>Methanobacteriota</taxon>
        <taxon>Stenosarchaea group</taxon>
        <taxon>Halobacteria</taxon>
        <taxon>Halobacteriales</taxon>
        <taxon>Haloferacaceae</taxon>
        <taxon>Salinirubrum</taxon>
    </lineage>
</organism>
<dbReference type="PANTHER" id="PTHR23001">
    <property type="entry name" value="EUKARYOTIC TRANSLATION INITIATION FACTOR"/>
    <property type="match status" value="1"/>
</dbReference>
<evidence type="ECO:0000313" key="13">
    <source>
        <dbReference type="Proteomes" id="UP001596201"/>
    </source>
</evidence>
<evidence type="ECO:0000256" key="6">
    <source>
        <dbReference type="ARBA" id="ARBA00022917"/>
    </source>
</evidence>
<evidence type="ECO:0000259" key="11">
    <source>
        <dbReference type="SMART" id="SM00653"/>
    </source>
</evidence>
<dbReference type="InterPro" id="IPR016190">
    <property type="entry name" value="Transl_init_fac_IF2/IF5_Zn-bd"/>
</dbReference>
<keyword evidence="6 9" id="KW-0648">Protein biosynthesis</keyword>